<dbReference type="GO" id="GO:0030488">
    <property type="term" value="P:tRNA methylation"/>
    <property type="evidence" value="ECO:0007669"/>
    <property type="project" value="TreeGrafter"/>
</dbReference>
<dbReference type="GO" id="GO:0005829">
    <property type="term" value="C:cytosol"/>
    <property type="evidence" value="ECO:0007669"/>
    <property type="project" value="TreeGrafter"/>
</dbReference>
<dbReference type="InterPro" id="IPR051954">
    <property type="entry name" value="tRNA_methyltransferase_THADA"/>
</dbReference>
<dbReference type="EMBL" id="CAJVPV010000394">
    <property type="protein sequence ID" value="CAG8454795.1"/>
    <property type="molecule type" value="Genomic_DNA"/>
</dbReference>
<dbReference type="OrthoDB" id="73997at2759"/>
<proteinExistence type="predicted"/>
<evidence type="ECO:0000313" key="1">
    <source>
        <dbReference type="EMBL" id="CAG8454795.1"/>
    </source>
</evidence>
<feature type="non-terminal residue" evidence="1">
    <location>
        <position position="488"/>
    </location>
</feature>
<dbReference type="AlphaFoldDB" id="A0A9N8VGX7"/>
<dbReference type="Pfam" id="PF26523">
    <property type="entry name" value="Trm732_C"/>
    <property type="match status" value="1"/>
</dbReference>
<dbReference type="InterPro" id="IPR016024">
    <property type="entry name" value="ARM-type_fold"/>
</dbReference>
<protein>
    <submittedName>
        <fullName evidence="1">3619_t:CDS:1</fullName>
    </submittedName>
</protein>
<dbReference type="PANTHER" id="PTHR14387:SF0">
    <property type="entry name" value="DUF2428 DOMAIN-CONTAINING PROTEIN"/>
    <property type="match status" value="1"/>
</dbReference>
<evidence type="ECO:0000313" key="2">
    <source>
        <dbReference type="Proteomes" id="UP000789342"/>
    </source>
</evidence>
<reference evidence="1" key="1">
    <citation type="submission" date="2021-06" db="EMBL/GenBank/DDBJ databases">
        <authorList>
            <person name="Kallberg Y."/>
            <person name="Tangrot J."/>
            <person name="Rosling A."/>
        </authorList>
    </citation>
    <scope>NUCLEOTIDE SEQUENCE</scope>
    <source>
        <strain evidence="1">CL551</strain>
    </source>
</reference>
<gene>
    <name evidence="1" type="ORF">AMORRO_LOCUS1089</name>
</gene>
<dbReference type="PANTHER" id="PTHR14387">
    <property type="entry name" value="THADA/DEATH RECEPTOR INTERACTING PROTEIN"/>
    <property type="match status" value="1"/>
</dbReference>
<accession>A0A9N8VGX7</accession>
<dbReference type="Proteomes" id="UP000789342">
    <property type="component" value="Unassembled WGS sequence"/>
</dbReference>
<sequence length="488" mass="56685">ELLNKTYKNFDNQQSKDYRIGSYLVHQQMAKIIIRSLRGGDTSEFNNKLVEILSHPEYEVRLVALELLTEYFLDDSVLDTNLRNYSTIQSKLISMIDDGEPNLNCFRLVVELLVLINPKGLSFPLDSGLRNFWKKLFEHVEQSKNVSIVEAVFPLLGSLLSQIWDAKSSDQEFKSLCLKQWTERVERNTKPEIALTLREATTKSLQMFSRHLFREDRFVNSNDVQQVIALYMIIARLAQDDDVDLRKAASLVVAKAGRFKFPVDPDRARELCYEQVSNQFSKSLHLYAALLQILSGNEKPEEVFRAEMNRSRVLFAIENPNIFKEDLVDVQLASRSLIETLKKEVKIVQFPDPLRNDIPRFAVEQLRRVCELLKSDELKETNDGPLGFISRPRVFIVIYRLIATVLVMSELVYDKANFNNEIQRILKDFTRSKILLHPLINDLLYNELGKICLIGDHGEIFNEIGQEDNYEKIMTFEKNFEKFFLLTE</sequence>
<organism evidence="1 2">
    <name type="scientific">Acaulospora morrowiae</name>
    <dbReference type="NCBI Taxonomy" id="94023"/>
    <lineage>
        <taxon>Eukaryota</taxon>
        <taxon>Fungi</taxon>
        <taxon>Fungi incertae sedis</taxon>
        <taxon>Mucoromycota</taxon>
        <taxon>Glomeromycotina</taxon>
        <taxon>Glomeromycetes</taxon>
        <taxon>Diversisporales</taxon>
        <taxon>Acaulosporaceae</taxon>
        <taxon>Acaulospora</taxon>
    </lineage>
</organism>
<comment type="caution">
    <text evidence="1">The sequence shown here is derived from an EMBL/GenBank/DDBJ whole genome shotgun (WGS) entry which is preliminary data.</text>
</comment>
<name>A0A9N8VGX7_9GLOM</name>
<keyword evidence="2" id="KW-1185">Reference proteome</keyword>
<dbReference type="SUPFAM" id="SSF48371">
    <property type="entry name" value="ARM repeat"/>
    <property type="match status" value="1"/>
</dbReference>